<dbReference type="EMBL" id="ATFE01000016">
    <property type="protein sequence ID" value="EPF27688.1"/>
    <property type="molecule type" value="Genomic_DNA"/>
</dbReference>
<dbReference type="HAMAP" id="MF_02065">
    <property type="entry name" value="MltG"/>
    <property type="match status" value="1"/>
</dbReference>
<keyword evidence="3 7" id="KW-1133">Transmembrane helix</keyword>
<name>A0AA87TDZ8_TREMD</name>
<evidence type="ECO:0000256" key="2">
    <source>
        <dbReference type="ARBA" id="ARBA00022692"/>
    </source>
</evidence>
<dbReference type="Pfam" id="PF02618">
    <property type="entry name" value="YceG"/>
    <property type="match status" value="1"/>
</dbReference>
<reference evidence="8 9" key="1">
    <citation type="submission" date="2013-04" db="EMBL/GenBank/DDBJ databases">
        <title>The Genome Sequence of Treponema medium ATCC 700293.</title>
        <authorList>
            <consortium name="The Broad Institute Genomics Platform"/>
            <person name="Earl A."/>
            <person name="Ward D."/>
            <person name="Feldgarden M."/>
            <person name="Gevers D."/>
            <person name="Leonetti C."/>
            <person name="Blanton J.M."/>
            <person name="Dewhirst F.E."/>
            <person name="Izard J."/>
            <person name="Walker B."/>
            <person name="Young S."/>
            <person name="Zeng Q."/>
            <person name="Gargeya S."/>
            <person name="Fitzgerald M."/>
            <person name="Haas B."/>
            <person name="Abouelleil A."/>
            <person name="Allen A.W."/>
            <person name="Alvarado L."/>
            <person name="Arachchi H.M."/>
            <person name="Berlin A.M."/>
            <person name="Chapman S.B."/>
            <person name="Gainer-Dewar J."/>
            <person name="Goldberg J."/>
            <person name="Griggs A."/>
            <person name="Gujja S."/>
            <person name="Hansen M."/>
            <person name="Howarth C."/>
            <person name="Imamovic A."/>
            <person name="Ireland A."/>
            <person name="Larimer J."/>
            <person name="McCowan C."/>
            <person name="Murphy C."/>
            <person name="Pearson M."/>
            <person name="Poon T.W."/>
            <person name="Priest M."/>
            <person name="Roberts A."/>
            <person name="Saif S."/>
            <person name="Shea T."/>
            <person name="Sisk P."/>
            <person name="Sykes S."/>
            <person name="Wortman J."/>
            <person name="Nusbaum C."/>
            <person name="Birren B."/>
        </authorList>
    </citation>
    <scope>NUCLEOTIDE SEQUENCE [LARGE SCALE GENOMIC DNA]</scope>
    <source>
        <strain evidence="8 9">ATCC 700293</strain>
    </source>
</reference>
<evidence type="ECO:0000256" key="7">
    <source>
        <dbReference type="HAMAP-Rule" id="MF_02065"/>
    </source>
</evidence>
<dbReference type="GO" id="GO:0009252">
    <property type="term" value="P:peptidoglycan biosynthetic process"/>
    <property type="evidence" value="ECO:0007669"/>
    <property type="project" value="UniProtKB-UniRule"/>
</dbReference>
<organism evidence="8 9">
    <name type="scientific">Treponema medium ATCC 700293</name>
    <dbReference type="NCBI Taxonomy" id="1125700"/>
    <lineage>
        <taxon>Bacteria</taxon>
        <taxon>Pseudomonadati</taxon>
        <taxon>Spirochaetota</taxon>
        <taxon>Spirochaetia</taxon>
        <taxon>Spirochaetales</taxon>
        <taxon>Treponemataceae</taxon>
        <taxon>Treponema</taxon>
    </lineage>
</organism>
<evidence type="ECO:0000313" key="8">
    <source>
        <dbReference type="EMBL" id="EPF27688.1"/>
    </source>
</evidence>
<dbReference type="GO" id="GO:0008932">
    <property type="term" value="F:lytic endotransglycosylase activity"/>
    <property type="evidence" value="ECO:0007669"/>
    <property type="project" value="UniProtKB-UniRule"/>
</dbReference>
<comment type="similarity">
    <text evidence="7">Belongs to the transglycosylase MltG family.</text>
</comment>
<dbReference type="Gene3D" id="3.30.1490.480">
    <property type="entry name" value="Endolytic murein transglycosylase"/>
    <property type="match status" value="1"/>
</dbReference>
<dbReference type="PANTHER" id="PTHR30518">
    <property type="entry name" value="ENDOLYTIC MUREIN TRANSGLYCOSYLASE"/>
    <property type="match status" value="1"/>
</dbReference>
<comment type="catalytic activity">
    <reaction evidence="7">
        <text>a peptidoglycan chain = a peptidoglycan chain with N-acetyl-1,6-anhydromuramyl-[peptide] at the reducing end + a peptidoglycan chain with N-acetylglucosamine at the non-reducing end.</text>
        <dbReference type="EC" id="4.2.2.29"/>
    </reaction>
</comment>
<dbReference type="Proteomes" id="UP000014634">
    <property type="component" value="Unassembled WGS sequence"/>
</dbReference>
<evidence type="ECO:0000256" key="5">
    <source>
        <dbReference type="ARBA" id="ARBA00023239"/>
    </source>
</evidence>
<proteinExistence type="inferred from homology"/>
<protein>
    <recommendedName>
        <fullName evidence="7">Endolytic murein transglycosylase</fullName>
        <ecNumber evidence="7">4.2.2.29</ecNumber>
    </recommendedName>
    <alternativeName>
        <fullName evidence="7">Peptidoglycan lytic transglycosylase</fullName>
    </alternativeName>
    <alternativeName>
        <fullName evidence="7">Peptidoglycan polymerization terminase</fullName>
    </alternativeName>
</protein>
<dbReference type="GO" id="GO:0005886">
    <property type="term" value="C:plasma membrane"/>
    <property type="evidence" value="ECO:0007669"/>
    <property type="project" value="UniProtKB-UniRule"/>
</dbReference>
<evidence type="ECO:0000256" key="3">
    <source>
        <dbReference type="ARBA" id="ARBA00022989"/>
    </source>
</evidence>
<evidence type="ECO:0000256" key="4">
    <source>
        <dbReference type="ARBA" id="ARBA00023136"/>
    </source>
</evidence>
<dbReference type="PANTHER" id="PTHR30518:SF2">
    <property type="entry name" value="ENDOLYTIC MUREIN TRANSGLYCOSYLASE"/>
    <property type="match status" value="1"/>
</dbReference>
<dbReference type="AlphaFoldDB" id="A0AA87TDZ8"/>
<dbReference type="CDD" id="cd08010">
    <property type="entry name" value="MltG_like"/>
    <property type="match status" value="1"/>
</dbReference>
<keyword evidence="1 7" id="KW-1003">Cell membrane</keyword>
<sequence>MQAIPMKQKRFRLIMFVLACILLIAVGTVAGFYTPASFDTNPAEQLFTIKRGASVRAIAADLKAAGLIRFEYPAYLYFRLVNKPIKAGTYKLSPAWSVHTLCAYLQAGKQELIKVTVPEGLTLSKTAAILEDRQVIAADDFLAAAKNTALLQSYGIPGSSAEGFLFPDTYFFSYDETAARVITVMLDNFFSKTAGIPHFPDDPAQRYEAVILASIIEREYRVPEEAVKIAGVFSNRLQIGMGLQSCATVEYILTEIQHKPHPDRLLKKDLEIDHPYNTYKWRGLPPGPISNPGMTALYAACNPEKSSYLYFRLEDAEAGTHIFTKNLTEHAKAGSIILKRAAGR</sequence>
<evidence type="ECO:0000256" key="6">
    <source>
        <dbReference type="ARBA" id="ARBA00023316"/>
    </source>
</evidence>
<feature type="site" description="Important for catalytic activity" evidence="7">
    <location>
        <position position="219"/>
    </location>
</feature>
<dbReference type="RefSeq" id="WP_016524110.1">
    <property type="nucleotide sequence ID" value="NZ_KE332517.1"/>
</dbReference>
<accession>A0AA87TDZ8</accession>
<keyword evidence="4 7" id="KW-0472">Membrane</keyword>
<evidence type="ECO:0000256" key="1">
    <source>
        <dbReference type="ARBA" id="ARBA00022475"/>
    </source>
</evidence>
<comment type="function">
    <text evidence="7">Functions as a peptidoglycan terminase that cleaves nascent peptidoglycan strands endolytically to terminate their elongation.</text>
</comment>
<dbReference type="GO" id="GO:0071555">
    <property type="term" value="P:cell wall organization"/>
    <property type="evidence" value="ECO:0007669"/>
    <property type="project" value="UniProtKB-KW"/>
</dbReference>
<keyword evidence="5 7" id="KW-0456">Lyase</keyword>
<gene>
    <name evidence="7" type="primary">mltG</name>
    <name evidence="8" type="ORF">HMPREF9195_02186</name>
</gene>
<keyword evidence="6 7" id="KW-0961">Cell wall biogenesis/degradation</keyword>
<dbReference type="InterPro" id="IPR003770">
    <property type="entry name" value="MLTG-like"/>
</dbReference>
<keyword evidence="2 7" id="KW-0812">Transmembrane</keyword>
<comment type="caution">
    <text evidence="8">The sequence shown here is derived from an EMBL/GenBank/DDBJ whole genome shotgun (WGS) entry which is preliminary data.</text>
</comment>
<dbReference type="EC" id="4.2.2.29" evidence="7"/>
<evidence type="ECO:0000313" key="9">
    <source>
        <dbReference type="Proteomes" id="UP000014634"/>
    </source>
</evidence>
<dbReference type="NCBIfam" id="TIGR00247">
    <property type="entry name" value="endolytic transglycosylase MltG"/>
    <property type="match status" value="1"/>
</dbReference>